<reference evidence="3" key="1">
    <citation type="journal article" date="2017" name="Nat. Microbiol.">
        <title>Global analysis of biosynthetic gene clusters reveals vast potential of secondary metabolite production in Penicillium species.</title>
        <authorList>
            <person name="Nielsen J.C."/>
            <person name="Grijseels S."/>
            <person name="Prigent S."/>
            <person name="Ji B."/>
            <person name="Dainat J."/>
            <person name="Nielsen K.F."/>
            <person name="Frisvad J.C."/>
            <person name="Workman M."/>
            <person name="Nielsen J."/>
        </authorList>
    </citation>
    <scope>NUCLEOTIDE SEQUENCE [LARGE SCALE GENOMIC DNA]</scope>
    <source>
        <strain evidence="3">IBT 31321</strain>
    </source>
</reference>
<dbReference type="EMBL" id="MDDG01000002">
    <property type="protein sequence ID" value="OQE44581.1"/>
    <property type="molecule type" value="Genomic_DNA"/>
</dbReference>
<dbReference type="AlphaFoldDB" id="A0A1V6V1M5"/>
<protein>
    <submittedName>
        <fullName evidence="2">Uncharacterized protein</fullName>
    </submittedName>
</protein>
<evidence type="ECO:0000313" key="3">
    <source>
        <dbReference type="Proteomes" id="UP000191500"/>
    </source>
</evidence>
<feature type="compositionally biased region" description="Acidic residues" evidence="1">
    <location>
        <begin position="351"/>
        <end position="364"/>
    </location>
</feature>
<gene>
    <name evidence="2" type="ORF">PENCOP_c002G04569</name>
</gene>
<dbReference type="Proteomes" id="UP000191500">
    <property type="component" value="Unassembled WGS sequence"/>
</dbReference>
<comment type="caution">
    <text evidence="2">The sequence shown here is derived from an EMBL/GenBank/DDBJ whole genome shotgun (WGS) entry which is preliminary data.</text>
</comment>
<evidence type="ECO:0000256" key="1">
    <source>
        <dbReference type="SAM" id="MobiDB-lite"/>
    </source>
</evidence>
<evidence type="ECO:0000313" key="2">
    <source>
        <dbReference type="EMBL" id="OQE44581.1"/>
    </source>
</evidence>
<feature type="region of interest" description="Disordered" evidence="1">
    <location>
        <begin position="159"/>
        <end position="214"/>
    </location>
</feature>
<name>A0A1V6V1M5_9EURO</name>
<feature type="region of interest" description="Disordered" evidence="1">
    <location>
        <begin position="34"/>
        <end position="77"/>
    </location>
</feature>
<keyword evidence="3" id="KW-1185">Reference proteome</keyword>
<feature type="region of interest" description="Disordered" evidence="1">
    <location>
        <begin position="123"/>
        <end position="142"/>
    </location>
</feature>
<feature type="compositionally biased region" description="Low complexity" evidence="1">
    <location>
        <begin position="123"/>
        <end position="135"/>
    </location>
</feature>
<proteinExistence type="predicted"/>
<feature type="compositionally biased region" description="Basic and acidic residues" evidence="1">
    <location>
        <begin position="294"/>
        <end position="306"/>
    </location>
</feature>
<feature type="region of interest" description="Disordered" evidence="1">
    <location>
        <begin position="287"/>
        <end position="364"/>
    </location>
</feature>
<feature type="compositionally biased region" description="Basic and acidic residues" evidence="1">
    <location>
        <begin position="316"/>
        <end position="333"/>
    </location>
</feature>
<feature type="region of interest" description="Disordered" evidence="1">
    <location>
        <begin position="219"/>
        <end position="238"/>
    </location>
</feature>
<sequence>MEISLDVGDDGLAHLQSNPAIPFMLSSIEDDFEEDSSVSYATGSKRKRYTITPPAQKRAASEAGAPSLPQDRHPPHYNWSRDCTPILDESLLSRLSTEEPEDLEELVRTRPFGWARPLRGMSPLRSLELPSSPHSATSSRVWETNRPSNYHFMIYEDSQGHATPNASPLQEGFHSQEEDKENTFVSRSDFDGSDDEGDQSHPDLAWSEASTGPRDAFGLPLNREMSDFVPPRNAPFSERPMRQGREVLRTIWVDEAQAPEEDDDWLHDGSLTDTQIREIEDIEASYQRGQLSRARSDRHQALRDDAPVQASTNFHADVRRVLHFQRHEDRSTTPEDSPVPSQNRMVTREGYEDELQEEEQEEDQ</sequence>
<accession>A0A1V6V1M5</accession>
<organism evidence="2 3">
    <name type="scientific">Penicillium coprophilum</name>
    <dbReference type="NCBI Taxonomy" id="36646"/>
    <lineage>
        <taxon>Eukaryota</taxon>
        <taxon>Fungi</taxon>
        <taxon>Dikarya</taxon>
        <taxon>Ascomycota</taxon>
        <taxon>Pezizomycotina</taxon>
        <taxon>Eurotiomycetes</taxon>
        <taxon>Eurotiomycetidae</taxon>
        <taxon>Eurotiales</taxon>
        <taxon>Aspergillaceae</taxon>
        <taxon>Penicillium</taxon>
    </lineage>
</organism>